<reference evidence="2" key="1">
    <citation type="submission" date="2020-05" db="EMBL/GenBank/DDBJ databases">
        <title>Mycena genomes resolve the evolution of fungal bioluminescence.</title>
        <authorList>
            <person name="Tsai I.J."/>
        </authorList>
    </citation>
    <scope>NUCLEOTIDE SEQUENCE</scope>
    <source>
        <strain evidence="2">CCC161011</strain>
    </source>
</reference>
<gene>
    <name evidence="2" type="ORF">MVEN_02380800</name>
</gene>
<evidence type="ECO:0000313" key="2">
    <source>
        <dbReference type="EMBL" id="KAF7333151.1"/>
    </source>
</evidence>
<dbReference type="Proteomes" id="UP000620124">
    <property type="component" value="Unassembled WGS sequence"/>
</dbReference>
<dbReference type="EMBL" id="JACAZI010000030">
    <property type="protein sequence ID" value="KAF7333151.1"/>
    <property type="molecule type" value="Genomic_DNA"/>
</dbReference>
<dbReference type="Pfam" id="PF22893">
    <property type="entry name" value="ULD_2"/>
    <property type="match status" value="1"/>
</dbReference>
<proteinExistence type="predicted"/>
<comment type="caution">
    <text evidence="2">The sequence shown here is derived from an EMBL/GenBank/DDBJ whole genome shotgun (WGS) entry which is preliminary data.</text>
</comment>
<dbReference type="AlphaFoldDB" id="A0A8H6X319"/>
<feature type="domain" description="Ubiquitin-like" evidence="1">
    <location>
        <begin position="243"/>
        <end position="323"/>
    </location>
</feature>
<sequence>MSADHIYSSVTRCFSFAFNPSSSSQKMPLLAFALTYGSLGDIKETFAMACRLYKIIHDRRGSLDGIQKVLETLKSYIDDVAALMRLVETNSSPDVQKFVEMSFTELEWCRSHMDKLRARLVNQGVLAQIWLALSEERELASWRVEMAQHRDMFHTRLLSLLGVLSAENSQQVQRVGSHVQYIGSEVERVRSEVKQVGCEVGRVGSEVRDMIMATTARKISDTESNIMQRLTQLMNLHHISMATFSVTDPLGQPIPISLAHCADFESLDRILKACIFKRPEAGARYVERGDYNLFLPEGAIVRHVNFAQTVKPGMKLDMSVIKRPRPRYKHYREICPYCNEYNPRSTKNGWIYCSNHQCGHRYQMSAEQAEKIEEIYSPQLLTKRDETQAQEEKTDLFRIVEIQATYEAR</sequence>
<keyword evidence="3" id="KW-1185">Reference proteome</keyword>
<evidence type="ECO:0000259" key="1">
    <source>
        <dbReference type="Pfam" id="PF22893"/>
    </source>
</evidence>
<accession>A0A8H6X319</accession>
<protein>
    <recommendedName>
        <fullName evidence="1">Ubiquitin-like domain-containing protein</fullName>
    </recommendedName>
</protein>
<dbReference type="InterPro" id="IPR054464">
    <property type="entry name" value="ULD_fung"/>
</dbReference>
<organism evidence="2 3">
    <name type="scientific">Mycena venus</name>
    <dbReference type="NCBI Taxonomy" id="2733690"/>
    <lineage>
        <taxon>Eukaryota</taxon>
        <taxon>Fungi</taxon>
        <taxon>Dikarya</taxon>
        <taxon>Basidiomycota</taxon>
        <taxon>Agaricomycotina</taxon>
        <taxon>Agaricomycetes</taxon>
        <taxon>Agaricomycetidae</taxon>
        <taxon>Agaricales</taxon>
        <taxon>Marasmiineae</taxon>
        <taxon>Mycenaceae</taxon>
        <taxon>Mycena</taxon>
    </lineage>
</organism>
<name>A0A8H6X319_9AGAR</name>
<evidence type="ECO:0000313" key="3">
    <source>
        <dbReference type="Proteomes" id="UP000620124"/>
    </source>
</evidence>
<dbReference type="OrthoDB" id="2998888at2759"/>